<comment type="similarity">
    <text evidence="1">Belongs to the anaerobic coproporphyrinogen-III oxidase family. HemW subfamily.</text>
</comment>
<name>A0A7X6DLY8_9BACT</name>
<comment type="subcellular location">
    <subcellularLocation>
        <location evidence="2">Cytoplasm</location>
    </subcellularLocation>
</comment>
<keyword evidence="2" id="KW-0408">Iron</keyword>
<dbReference type="SFLD" id="SFLDF00562">
    <property type="entry name" value="HemN-like__clustered_with_heat"/>
    <property type="match status" value="1"/>
</dbReference>
<dbReference type="AlphaFoldDB" id="A0A7X6DLY8"/>
<dbReference type="NCBIfam" id="TIGR00539">
    <property type="entry name" value="hemN_rel"/>
    <property type="match status" value="1"/>
</dbReference>
<dbReference type="Proteomes" id="UP000534783">
    <property type="component" value="Unassembled WGS sequence"/>
</dbReference>
<keyword evidence="5" id="KW-1185">Reference proteome</keyword>
<dbReference type="SUPFAM" id="SSF102114">
    <property type="entry name" value="Radical SAM enzymes"/>
    <property type="match status" value="1"/>
</dbReference>
<dbReference type="CDD" id="cd01335">
    <property type="entry name" value="Radical_SAM"/>
    <property type="match status" value="1"/>
</dbReference>
<comment type="caution">
    <text evidence="4">The sequence shown here is derived from an EMBL/GenBank/DDBJ whole genome shotgun (WGS) entry which is preliminary data.</text>
</comment>
<dbReference type="SFLD" id="SFLDG01065">
    <property type="entry name" value="anaerobic_coproporphyrinogen-I"/>
    <property type="match status" value="1"/>
</dbReference>
<keyword evidence="2" id="KW-0411">Iron-sulfur</keyword>
<evidence type="ECO:0000256" key="2">
    <source>
        <dbReference type="RuleBase" id="RU364116"/>
    </source>
</evidence>
<keyword evidence="2" id="KW-0479">Metal-binding</keyword>
<gene>
    <name evidence="4" type="primary">hemW</name>
    <name evidence="4" type="ORF">MNODULE_02785</name>
</gene>
<protein>
    <recommendedName>
        <fullName evidence="2">Heme chaperone HemW</fullName>
    </recommendedName>
</protein>
<dbReference type="InterPro" id="IPR023404">
    <property type="entry name" value="rSAM_horseshoe"/>
</dbReference>
<proteinExistence type="inferred from homology"/>
<comment type="function">
    <text evidence="2">Probably acts as a heme chaperone, transferring heme to an unknown acceptor. Binds one molecule of heme per monomer, possibly covalently. Binds 1 [4Fe-4S] cluster. The cluster is coordinated with 3 cysteines and an exchangeable S-adenosyl-L-methionine.</text>
</comment>
<dbReference type="PANTHER" id="PTHR13932">
    <property type="entry name" value="COPROPORPHYRINIGEN III OXIDASE"/>
    <property type="match status" value="1"/>
</dbReference>
<evidence type="ECO:0000313" key="5">
    <source>
        <dbReference type="Proteomes" id="UP000534783"/>
    </source>
</evidence>
<dbReference type="SMART" id="SM00729">
    <property type="entry name" value="Elp3"/>
    <property type="match status" value="1"/>
</dbReference>
<evidence type="ECO:0000259" key="3">
    <source>
        <dbReference type="PROSITE" id="PS51918"/>
    </source>
</evidence>
<reference evidence="4 5" key="1">
    <citation type="journal article" date="2020" name="Nature">
        <title>Bacterial chemolithoautotrophy via manganese oxidation.</title>
        <authorList>
            <person name="Yu H."/>
            <person name="Leadbetter J.R."/>
        </authorList>
    </citation>
    <scope>NUCLEOTIDE SEQUENCE [LARGE SCALE GENOMIC DNA]</scope>
    <source>
        <strain evidence="4 5">Mn-1</strain>
    </source>
</reference>
<dbReference type="GO" id="GO:0046872">
    <property type="term" value="F:metal ion binding"/>
    <property type="evidence" value="ECO:0007669"/>
    <property type="project" value="UniProtKB-UniRule"/>
</dbReference>
<accession>A0A7X6DLY8</accession>
<dbReference type="InterPro" id="IPR058240">
    <property type="entry name" value="rSAM_sf"/>
</dbReference>
<dbReference type="SFLD" id="SFLDF00288">
    <property type="entry name" value="HemN-like__clustered_with_nucl"/>
    <property type="match status" value="1"/>
</dbReference>
<evidence type="ECO:0000256" key="1">
    <source>
        <dbReference type="ARBA" id="ARBA00006100"/>
    </source>
</evidence>
<dbReference type="Pfam" id="PF04055">
    <property type="entry name" value="Radical_SAM"/>
    <property type="match status" value="1"/>
</dbReference>
<dbReference type="PANTHER" id="PTHR13932:SF5">
    <property type="entry name" value="RADICAL S-ADENOSYL METHIONINE DOMAIN-CONTAINING PROTEIN 1, MITOCHONDRIAL"/>
    <property type="match status" value="1"/>
</dbReference>
<dbReference type="InterPro" id="IPR007197">
    <property type="entry name" value="rSAM"/>
</dbReference>
<dbReference type="EMBL" id="VTOW01000001">
    <property type="protein sequence ID" value="NKE69672.1"/>
    <property type="molecule type" value="Genomic_DNA"/>
</dbReference>
<dbReference type="GO" id="GO:0006779">
    <property type="term" value="P:porphyrin-containing compound biosynthetic process"/>
    <property type="evidence" value="ECO:0007669"/>
    <property type="project" value="InterPro"/>
</dbReference>
<dbReference type="GO" id="GO:0004109">
    <property type="term" value="F:coproporphyrinogen oxidase activity"/>
    <property type="evidence" value="ECO:0007669"/>
    <property type="project" value="InterPro"/>
</dbReference>
<sequence>MKPIGLYIDFPFCLSRCSFCAFNIQGYREGFASRYADALQKEIAAYADAPLWRDRVVTTIYLGGGTPSLYSPEVLAGLVALCRKRFPVAPDAEVTLEAHPATIHPENLALLREGGINRLSMGVQSFSDAHLEALGRRHTAEAARAAFHAARSAGFANIGIDLIYALPDQSCSAWEATLQAAIDLAPEHLSLYGLSIEEGTLFDKKARAGLLSLPTEGEAIMQYQTAQARLGAAGYRHYEISNFARPGYECRHNLLYWDRGEVLGVGLSAHTYLDREHRANTDSLQAYLEKIASGHLPVDRTEKVSPEMLRKDRIIFGLRKTEGIPLEFLKEDPSLRKTTDRLILEGLLLIDQQQVRLTPKGLLLADEVAVAFL</sequence>
<keyword evidence="2" id="KW-0349">Heme</keyword>
<dbReference type="GO" id="GO:0005737">
    <property type="term" value="C:cytoplasm"/>
    <property type="evidence" value="ECO:0007669"/>
    <property type="project" value="UniProtKB-SubCell"/>
</dbReference>
<dbReference type="SFLD" id="SFLDG01082">
    <property type="entry name" value="B12-binding_domain_containing"/>
    <property type="match status" value="1"/>
</dbReference>
<keyword evidence="2" id="KW-0004">4Fe-4S</keyword>
<dbReference type="SFLD" id="SFLDS00029">
    <property type="entry name" value="Radical_SAM"/>
    <property type="match status" value="1"/>
</dbReference>
<dbReference type="InterPro" id="IPR006638">
    <property type="entry name" value="Elp3/MiaA/NifB-like_rSAM"/>
</dbReference>
<organism evidence="4 5">
    <name type="scientific">Candidatus Manganitrophus noduliformans</name>
    <dbReference type="NCBI Taxonomy" id="2606439"/>
    <lineage>
        <taxon>Bacteria</taxon>
        <taxon>Pseudomonadati</taxon>
        <taxon>Nitrospirota</taxon>
        <taxon>Nitrospiria</taxon>
        <taxon>Candidatus Troglogloeales</taxon>
        <taxon>Candidatus Manganitrophaceae</taxon>
        <taxon>Candidatus Manganitrophus</taxon>
    </lineage>
</organism>
<dbReference type="InterPro" id="IPR004559">
    <property type="entry name" value="HemW-like"/>
</dbReference>
<feature type="domain" description="Radical SAM core" evidence="3">
    <location>
        <begin position="1"/>
        <end position="233"/>
    </location>
</feature>
<keyword evidence="2" id="KW-0949">S-adenosyl-L-methionine</keyword>
<keyword evidence="2" id="KW-0143">Chaperone</keyword>
<dbReference type="InterPro" id="IPR034505">
    <property type="entry name" value="Coproporphyrinogen-III_oxidase"/>
</dbReference>
<dbReference type="GO" id="GO:0051539">
    <property type="term" value="F:4 iron, 4 sulfur cluster binding"/>
    <property type="evidence" value="ECO:0007669"/>
    <property type="project" value="UniProtKB-UniRule"/>
</dbReference>
<dbReference type="Pfam" id="PF06969">
    <property type="entry name" value="HemN_C"/>
    <property type="match status" value="1"/>
</dbReference>
<evidence type="ECO:0000313" key="4">
    <source>
        <dbReference type="EMBL" id="NKE69672.1"/>
    </source>
</evidence>
<dbReference type="RefSeq" id="WP_168057963.1">
    <property type="nucleotide sequence ID" value="NZ_VTOW01000001.1"/>
</dbReference>
<dbReference type="InterPro" id="IPR010723">
    <property type="entry name" value="HemN_C"/>
</dbReference>
<keyword evidence="2" id="KW-0963">Cytoplasm</keyword>
<dbReference type="PROSITE" id="PS51918">
    <property type="entry name" value="RADICAL_SAM"/>
    <property type="match status" value="1"/>
</dbReference>
<dbReference type="Gene3D" id="3.80.30.20">
    <property type="entry name" value="tm_1862 like domain"/>
    <property type="match status" value="1"/>
</dbReference>